<dbReference type="Gene3D" id="3.20.20.80">
    <property type="entry name" value="Glycosidases"/>
    <property type="match status" value="1"/>
</dbReference>
<proteinExistence type="predicted"/>
<dbReference type="EMBL" id="JABZEC010000003">
    <property type="protein sequence ID" value="NVY96264.1"/>
    <property type="molecule type" value="Genomic_DNA"/>
</dbReference>
<evidence type="ECO:0000313" key="2">
    <source>
        <dbReference type="Proteomes" id="UP000563523"/>
    </source>
</evidence>
<keyword evidence="1" id="KW-0378">Hydrolase</keyword>
<organism evidence="1 2">
    <name type="scientific">Bombilactobacillus apium</name>
    <dbReference type="NCBI Taxonomy" id="2675299"/>
    <lineage>
        <taxon>Bacteria</taxon>
        <taxon>Bacillati</taxon>
        <taxon>Bacillota</taxon>
        <taxon>Bacilli</taxon>
        <taxon>Lactobacillales</taxon>
        <taxon>Lactobacillaceae</taxon>
        <taxon>Bombilactobacillus</taxon>
    </lineage>
</organism>
<dbReference type="InterPro" id="IPR017853">
    <property type="entry name" value="GH"/>
</dbReference>
<keyword evidence="2" id="KW-1185">Reference proteome</keyword>
<protein>
    <submittedName>
        <fullName evidence="1">Family 1 glycosylhydrolase</fullName>
    </submittedName>
</protein>
<dbReference type="AlphaFoldDB" id="A0A850QWS6"/>
<name>A0A850QWS6_9LACO</name>
<dbReference type="Proteomes" id="UP000563523">
    <property type="component" value="Unassembled WGS sequence"/>
</dbReference>
<comment type="caution">
    <text evidence="1">The sequence shown here is derived from an EMBL/GenBank/DDBJ whole genome shotgun (WGS) entry which is preliminary data.</text>
</comment>
<dbReference type="GO" id="GO:0016787">
    <property type="term" value="F:hydrolase activity"/>
    <property type="evidence" value="ECO:0007669"/>
    <property type="project" value="UniProtKB-KW"/>
</dbReference>
<evidence type="ECO:0000313" key="1">
    <source>
        <dbReference type="EMBL" id="NVY96264.1"/>
    </source>
</evidence>
<sequence>MDFYLNYTRTLFSEYKGLVKYWITFNENNIPLMLANDMSLGKKMKDGQEIMLPEQTDSELQNTLTSLHH</sequence>
<accession>A0A850QWS6</accession>
<dbReference type="SUPFAM" id="SSF51445">
    <property type="entry name" value="(Trans)glycosidases"/>
    <property type="match status" value="1"/>
</dbReference>
<reference evidence="1 2" key="1">
    <citation type="submission" date="2020-06" db="EMBL/GenBank/DDBJ databases">
        <authorList>
            <person name="Kang J."/>
        </authorList>
    </citation>
    <scope>NUCLEOTIDE SEQUENCE [LARGE SCALE GENOMIC DNA]</scope>
    <source>
        <strain evidence="1 2">DCY120</strain>
    </source>
</reference>
<gene>
    <name evidence="1" type="ORF">HU830_03605</name>
</gene>